<evidence type="ECO:0000313" key="1">
    <source>
        <dbReference type="EMBL" id="MTF40017.1"/>
    </source>
</evidence>
<comment type="caution">
    <text evidence="1">The sequence shown here is derived from an EMBL/GenBank/DDBJ whole genome shotgun (WGS) entry which is preliminary data.</text>
</comment>
<sequence>MDNIELQKAIAEFNQQKFYDCHDTLEAIWMESVEPDKTFYQGILQVAVGCYHLTNINWKGAVILLGEGIRKLREYEPEYLDINVNKLVEESYDLLLALQQIDPDSVSIFCQKLLSQELENNLSFPIIKTITYT</sequence>
<dbReference type="PANTHER" id="PTHR34796">
    <property type="entry name" value="EXPRESSED PROTEIN"/>
    <property type="match status" value="1"/>
</dbReference>
<organism evidence="1 2">
    <name type="scientific">Cyanobacterium aponinum 0216</name>
    <dbReference type="NCBI Taxonomy" id="2676140"/>
    <lineage>
        <taxon>Bacteria</taxon>
        <taxon>Bacillati</taxon>
        <taxon>Cyanobacteriota</taxon>
        <taxon>Cyanophyceae</taxon>
        <taxon>Oscillatoriophycideae</taxon>
        <taxon>Chroococcales</taxon>
        <taxon>Geminocystaceae</taxon>
        <taxon>Cyanobacterium</taxon>
    </lineage>
</organism>
<name>A0A844GU53_9CHRO</name>
<dbReference type="Gene3D" id="1.10.3450.10">
    <property type="entry name" value="TTHA0068-like"/>
    <property type="match status" value="1"/>
</dbReference>
<accession>A0A844GU53</accession>
<dbReference type="EMBL" id="WMIA01000020">
    <property type="protein sequence ID" value="MTF40017.1"/>
    <property type="molecule type" value="Genomic_DNA"/>
</dbReference>
<dbReference type="PANTHER" id="PTHR34796:SF1">
    <property type="entry name" value="EXPRESSED PROTEIN"/>
    <property type="match status" value="1"/>
</dbReference>
<dbReference type="InterPro" id="IPR005500">
    <property type="entry name" value="DUF309"/>
</dbReference>
<protein>
    <submittedName>
        <fullName evidence="1">DUF309 domain-containing protein</fullName>
    </submittedName>
</protein>
<dbReference type="AlphaFoldDB" id="A0A844GU53"/>
<dbReference type="SUPFAM" id="SSF140663">
    <property type="entry name" value="TTHA0068-like"/>
    <property type="match status" value="1"/>
</dbReference>
<dbReference type="Proteomes" id="UP000437131">
    <property type="component" value="Unassembled WGS sequence"/>
</dbReference>
<reference evidence="1 2" key="1">
    <citation type="submission" date="2019-11" db="EMBL/GenBank/DDBJ databases">
        <title>Isolation of a new High Light Tolerant Cyanobacteria.</title>
        <authorList>
            <person name="Dobson Z."/>
            <person name="Vaughn N."/>
            <person name="Vaughn M."/>
            <person name="Fromme P."/>
            <person name="Mazor Y."/>
        </authorList>
    </citation>
    <scope>NUCLEOTIDE SEQUENCE [LARGE SCALE GENOMIC DNA]</scope>
    <source>
        <strain evidence="1 2">0216</strain>
    </source>
</reference>
<dbReference type="InterPro" id="IPR023203">
    <property type="entry name" value="TTHA0068_sf"/>
</dbReference>
<proteinExistence type="predicted"/>
<dbReference type="RefSeq" id="WP_155084361.1">
    <property type="nucleotide sequence ID" value="NZ_WMIA01000020.1"/>
</dbReference>
<evidence type="ECO:0000313" key="2">
    <source>
        <dbReference type="Proteomes" id="UP000437131"/>
    </source>
</evidence>
<dbReference type="Pfam" id="PF03745">
    <property type="entry name" value="DUF309"/>
    <property type="match status" value="1"/>
</dbReference>
<gene>
    <name evidence="1" type="ORF">GGC33_13920</name>
</gene>